<gene>
    <name evidence="2" type="ORF">NP511_02235</name>
    <name evidence="1" type="ORF">NP511_20950</name>
</gene>
<accession>A0AAF0PFN1</accession>
<organism evidence="1 3">
    <name type="scientific">Natrinema thermotolerans</name>
    <dbReference type="NCBI Taxonomy" id="121872"/>
    <lineage>
        <taxon>Archaea</taxon>
        <taxon>Methanobacteriati</taxon>
        <taxon>Methanobacteriota</taxon>
        <taxon>Stenosarchaea group</taxon>
        <taxon>Halobacteria</taxon>
        <taxon>Halobacteriales</taxon>
        <taxon>Natrialbaceae</taxon>
        <taxon>Natrinema</taxon>
    </lineage>
</organism>
<evidence type="ECO:0000313" key="2">
    <source>
        <dbReference type="EMBL" id="WMT08460.1"/>
    </source>
</evidence>
<keyword evidence="3" id="KW-1185">Reference proteome</keyword>
<dbReference type="EMBL" id="CP101873">
    <property type="protein sequence ID" value="WMT07828.1"/>
    <property type="molecule type" value="Genomic_DNA"/>
</dbReference>
<reference evidence="1 3" key="1">
    <citation type="submission" date="2022-07" db="EMBL/GenBank/DDBJ databases">
        <title>Two temperate virus in Haloterrigena jeotgali A29.</title>
        <authorList>
            <person name="Deng X."/>
        </authorList>
    </citation>
    <scope>NUCLEOTIDE SEQUENCE [LARGE SCALE GENOMIC DNA]</scope>
    <source>
        <strain evidence="1 3">A29</strain>
    </source>
</reference>
<evidence type="ECO:0000313" key="3">
    <source>
        <dbReference type="Proteomes" id="UP001224926"/>
    </source>
</evidence>
<proteinExistence type="predicted"/>
<name>A0AAF0PFN1_9EURY</name>
<dbReference type="GeneID" id="84216464"/>
<dbReference type="RefSeq" id="WP_049964240.1">
    <property type="nucleotide sequence ID" value="NZ_CP101873.1"/>
</dbReference>
<dbReference type="Proteomes" id="UP001224926">
    <property type="component" value="Chromosome"/>
</dbReference>
<evidence type="ECO:0000313" key="1">
    <source>
        <dbReference type="EMBL" id="WMT07828.1"/>
    </source>
</evidence>
<dbReference type="EMBL" id="CP101873">
    <property type="protein sequence ID" value="WMT08460.1"/>
    <property type="molecule type" value="Genomic_DNA"/>
</dbReference>
<dbReference type="AlphaFoldDB" id="A0AAF0PFN1"/>
<sequence length="170" mass="18764">MTLRDLEEIDVTLEQSLMRSGDEEVVRWTATADTDDEEAKVAADSPAEALRMLADELEDDTADGELTDHEDMIEILEAAPDGAALVAVDDLTDPNPQLHTRLYGPDSEDNVLRRYVAHMTARCLGEHYPYEFKHGAIIASGGQWSPPGAGYTNPVREFERRFEDNGGDSA</sequence>
<dbReference type="GeneID" id="39864934"/>
<protein>
    <submittedName>
        <fullName evidence="1">Uncharacterized protein</fullName>
    </submittedName>
</protein>